<dbReference type="OrthoDB" id="6100900at2759"/>
<evidence type="ECO:0008006" key="3">
    <source>
        <dbReference type="Google" id="ProtNLM"/>
    </source>
</evidence>
<gene>
    <name evidence="1" type="ORF">MCOR_26716</name>
</gene>
<reference evidence="1 2" key="1">
    <citation type="submission" date="2020-06" db="EMBL/GenBank/DDBJ databases">
        <authorList>
            <person name="Li R."/>
            <person name="Bekaert M."/>
        </authorList>
    </citation>
    <scope>NUCLEOTIDE SEQUENCE [LARGE SCALE GENOMIC DNA]</scope>
    <source>
        <strain evidence="2">wild</strain>
    </source>
</reference>
<protein>
    <recommendedName>
        <fullName evidence="3">Reverse transcriptase zinc-binding domain-containing protein</fullName>
    </recommendedName>
</protein>
<proteinExistence type="predicted"/>
<name>A0A6J8C8B4_MYTCO</name>
<dbReference type="EMBL" id="CACVKT020004820">
    <property type="protein sequence ID" value="CAC5391721.1"/>
    <property type="molecule type" value="Genomic_DNA"/>
</dbReference>
<organism evidence="1 2">
    <name type="scientific">Mytilus coruscus</name>
    <name type="common">Sea mussel</name>
    <dbReference type="NCBI Taxonomy" id="42192"/>
    <lineage>
        <taxon>Eukaryota</taxon>
        <taxon>Metazoa</taxon>
        <taxon>Spiralia</taxon>
        <taxon>Lophotrochozoa</taxon>
        <taxon>Mollusca</taxon>
        <taxon>Bivalvia</taxon>
        <taxon>Autobranchia</taxon>
        <taxon>Pteriomorphia</taxon>
        <taxon>Mytilida</taxon>
        <taxon>Mytiloidea</taxon>
        <taxon>Mytilidae</taxon>
        <taxon>Mytilinae</taxon>
        <taxon>Mytilus</taxon>
    </lineage>
</organism>
<dbReference type="Proteomes" id="UP000507470">
    <property type="component" value="Unassembled WGS sequence"/>
</dbReference>
<evidence type="ECO:0000313" key="1">
    <source>
        <dbReference type="EMBL" id="CAC5391721.1"/>
    </source>
</evidence>
<dbReference type="AlphaFoldDB" id="A0A6J8C8B4"/>
<sequence>MLIGAIPIEAELHKRQLSLLYSILVSENTKLRTLMERQLIVNSENPESFFPRVQEILQYYSLMPIHKLEKNLPTKFQWKKQINTAIADKWTSKLQTEIKEKSTLKFCNTTELKIHQTHPVWNSLPSVTYEVKMAQIKARLLTGTYLLECDMQKFKREQEKANCTLCHLEKETLEHFLLKCPALHDKRQKSFPDLKKTHHTVCWI</sequence>
<accession>A0A6J8C8B4</accession>
<keyword evidence="2" id="KW-1185">Reference proteome</keyword>
<evidence type="ECO:0000313" key="2">
    <source>
        <dbReference type="Proteomes" id="UP000507470"/>
    </source>
</evidence>